<dbReference type="MEROPS" id="S01.130"/>
<dbReference type="PROSITE" id="PS00134">
    <property type="entry name" value="TRYPSIN_HIS"/>
    <property type="match status" value="1"/>
</dbReference>
<dbReference type="PROSITE" id="PS00135">
    <property type="entry name" value="TRYPSIN_SER"/>
    <property type="match status" value="1"/>
</dbReference>
<dbReference type="PRINTS" id="PR00722">
    <property type="entry name" value="CHYMOTRYPSIN"/>
</dbReference>
<keyword evidence="2" id="KW-0964">Secreted</keyword>
<dbReference type="Gene3D" id="2.40.10.10">
    <property type="entry name" value="Trypsin-like serine proteases"/>
    <property type="match status" value="1"/>
</dbReference>
<evidence type="ECO:0000256" key="7">
    <source>
        <dbReference type="ARBA" id="ARBA00022825"/>
    </source>
</evidence>
<dbReference type="FunCoup" id="B0XGL9">
    <property type="interactions" value="2"/>
</dbReference>
<evidence type="ECO:0000256" key="3">
    <source>
        <dbReference type="ARBA" id="ARBA00022670"/>
    </source>
</evidence>
<evidence type="ECO:0000256" key="6">
    <source>
        <dbReference type="ARBA" id="ARBA00022801"/>
    </source>
</evidence>
<gene>
    <name evidence="18" type="primary">6052538</name>
    <name evidence="17" type="ORF">CpipJ_CPIJ018529</name>
</gene>
<keyword evidence="19" id="KW-1185">Reference proteome</keyword>
<keyword evidence="8" id="KW-0865">Zymogen</keyword>
<comment type="function">
    <text evidence="13">Major function may be to aid in digestion of the blood meal.</text>
</comment>
<dbReference type="EnsemblMetazoa" id="CPIJ018529-RA">
    <property type="protein sequence ID" value="CPIJ018529-PA"/>
    <property type="gene ID" value="CPIJ018529"/>
</dbReference>
<dbReference type="InterPro" id="IPR043504">
    <property type="entry name" value="Peptidase_S1_PA_chymotrypsin"/>
</dbReference>
<evidence type="ECO:0000256" key="14">
    <source>
        <dbReference type="RuleBase" id="RU363034"/>
    </source>
</evidence>
<keyword evidence="9" id="KW-1015">Disulfide bond</keyword>
<keyword evidence="5" id="KW-0222">Digestion</keyword>
<sequence>MKLFLLLATCAVAATGKKVQDPTRMLLTNESTAYPGAPQRPRPWWNSLESTEGRIVGGFEVDIKDVPYQVSLRSFGSHICGGSIISKRWILTAAHCASSADRPKETIRVGSSEKGSGGQILKLKRIVQHPQYDGSIIDYDFSLLELAEELELDDSHTTIALPEQDEPVTDGAICRVSGWGNTQSSSQSTKFLRATDVPSVNQDKCSEAYSDFGGVTPRMICAGYQEGGKDACQGDSGGPLVSGGKIVGVVSWGYGCAVAGYPGVYSRVASVRDWIKEVSDV</sequence>
<dbReference type="HOGENOM" id="CLU_006842_7_0_1"/>
<dbReference type="InterPro" id="IPR009003">
    <property type="entry name" value="Peptidase_S1_PA"/>
</dbReference>
<evidence type="ECO:0000313" key="18">
    <source>
        <dbReference type="EnsemblMetazoa" id="CPIJ018529-PA"/>
    </source>
</evidence>
<evidence type="ECO:0000256" key="12">
    <source>
        <dbReference type="ARBA" id="ARBA00038868"/>
    </source>
</evidence>
<dbReference type="GO" id="GO:0006508">
    <property type="term" value="P:proteolysis"/>
    <property type="evidence" value="ECO:0007669"/>
    <property type="project" value="UniProtKB-KW"/>
</dbReference>
<feature type="signal peptide" evidence="15">
    <location>
        <begin position="1"/>
        <end position="16"/>
    </location>
</feature>
<dbReference type="VEuPathDB" id="VectorBase:CPIJ018529"/>
<comment type="subcellular location">
    <subcellularLocation>
        <location evidence="1">Secreted</location>
    </subcellularLocation>
</comment>
<dbReference type="InterPro" id="IPR033116">
    <property type="entry name" value="TRYPSIN_SER"/>
</dbReference>
<dbReference type="OrthoDB" id="10059102at2759"/>
<comment type="similarity">
    <text evidence="10">Belongs to the peptidase S1 family. CLIP subfamily.</text>
</comment>
<evidence type="ECO:0000313" key="19">
    <source>
        <dbReference type="Proteomes" id="UP000002320"/>
    </source>
</evidence>
<comment type="catalytic activity">
    <reaction evidence="11">
        <text>Preferential cleavage: Arg-|-Xaa, Lys-|-Xaa.</text>
        <dbReference type="EC" id="3.4.21.4"/>
    </reaction>
</comment>
<feature type="chain" id="PRO_5014298167" description="trypsin" evidence="15">
    <location>
        <begin position="17"/>
        <end position="281"/>
    </location>
</feature>
<organism>
    <name type="scientific">Culex quinquefasciatus</name>
    <name type="common">Southern house mosquito</name>
    <name type="synonym">Culex pungens</name>
    <dbReference type="NCBI Taxonomy" id="7176"/>
    <lineage>
        <taxon>Eukaryota</taxon>
        <taxon>Metazoa</taxon>
        <taxon>Ecdysozoa</taxon>
        <taxon>Arthropoda</taxon>
        <taxon>Hexapoda</taxon>
        <taxon>Insecta</taxon>
        <taxon>Pterygota</taxon>
        <taxon>Neoptera</taxon>
        <taxon>Endopterygota</taxon>
        <taxon>Diptera</taxon>
        <taxon>Nematocera</taxon>
        <taxon>Culicoidea</taxon>
        <taxon>Culicidae</taxon>
        <taxon>Culicinae</taxon>
        <taxon>Culicini</taxon>
        <taxon>Culex</taxon>
        <taxon>Culex</taxon>
    </lineage>
</organism>
<evidence type="ECO:0000313" key="17">
    <source>
        <dbReference type="EMBL" id="EDS27683.1"/>
    </source>
</evidence>
<evidence type="ECO:0000256" key="5">
    <source>
        <dbReference type="ARBA" id="ARBA00022757"/>
    </source>
</evidence>
<keyword evidence="7 14" id="KW-0720">Serine protease</keyword>
<evidence type="ECO:0000256" key="13">
    <source>
        <dbReference type="ARBA" id="ARBA00060213"/>
    </source>
</evidence>
<dbReference type="KEGG" id="cqu:CpipJ_CPIJ018529"/>
<dbReference type="PROSITE" id="PS50240">
    <property type="entry name" value="TRYPSIN_DOM"/>
    <property type="match status" value="1"/>
</dbReference>
<evidence type="ECO:0000256" key="8">
    <source>
        <dbReference type="ARBA" id="ARBA00023145"/>
    </source>
</evidence>
<dbReference type="EMBL" id="DS233041">
    <property type="protein sequence ID" value="EDS27683.1"/>
    <property type="molecule type" value="Genomic_DNA"/>
</dbReference>
<accession>B0XGL9</accession>
<name>B0XGL9_CULQU</name>
<reference evidence="18" key="2">
    <citation type="submission" date="2021-02" db="UniProtKB">
        <authorList>
            <consortium name="EnsemblMetazoa"/>
        </authorList>
    </citation>
    <scope>IDENTIFICATION</scope>
    <source>
        <strain evidence="18">JHB</strain>
    </source>
</reference>
<evidence type="ECO:0000256" key="1">
    <source>
        <dbReference type="ARBA" id="ARBA00004613"/>
    </source>
</evidence>
<evidence type="ECO:0000259" key="16">
    <source>
        <dbReference type="PROSITE" id="PS50240"/>
    </source>
</evidence>
<dbReference type="InterPro" id="IPR050430">
    <property type="entry name" value="Peptidase_S1"/>
</dbReference>
<dbReference type="SMART" id="SM00020">
    <property type="entry name" value="Tryp_SPc"/>
    <property type="match status" value="1"/>
</dbReference>
<dbReference type="FunFam" id="2.40.10.10:FF:000077">
    <property type="entry name" value="Predicted protein"/>
    <property type="match status" value="1"/>
</dbReference>
<dbReference type="InterPro" id="IPR018114">
    <property type="entry name" value="TRYPSIN_HIS"/>
</dbReference>
<evidence type="ECO:0000256" key="15">
    <source>
        <dbReference type="SAM" id="SignalP"/>
    </source>
</evidence>
<reference evidence="17" key="1">
    <citation type="submission" date="2007-03" db="EMBL/GenBank/DDBJ databases">
        <title>Annotation of Culex pipiens quinquefasciatus.</title>
        <authorList>
            <consortium name="The Broad Institute Genome Sequencing Platform"/>
            <person name="Atkinson P.W."/>
            <person name="Hemingway J."/>
            <person name="Christensen B.M."/>
            <person name="Higgs S."/>
            <person name="Kodira C."/>
            <person name="Hannick L."/>
            <person name="Megy K."/>
            <person name="O'Leary S."/>
            <person name="Pearson M."/>
            <person name="Haas B.J."/>
            <person name="Mauceli E."/>
            <person name="Wortman J.R."/>
            <person name="Lee N.H."/>
            <person name="Guigo R."/>
            <person name="Stanke M."/>
            <person name="Alvarado L."/>
            <person name="Amedeo P."/>
            <person name="Antoine C.H."/>
            <person name="Arensburger P."/>
            <person name="Bidwell S.L."/>
            <person name="Crawford M."/>
            <person name="Camaro F."/>
            <person name="Devon K."/>
            <person name="Engels R."/>
            <person name="Hammond M."/>
            <person name="Howarth C."/>
            <person name="Koehrsen M."/>
            <person name="Lawson D."/>
            <person name="Montgomery P."/>
            <person name="Nene V."/>
            <person name="Nusbaum C."/>
            <person name="Puiu D."/>
            <person name="Romero-Severson J."/>
            <person name="Severson D.W."/>
            <person name="Shumway M."/>
            <person name="Sisk P."/>
            <person name="Stolte C."/>
            <person name="Zeng Q."/>
            <person name="Eisenstadt E."/>
            <person name="Fraser-Liggett C."/>
            <person name="Strausberg R."/>
            <person name="Galagan J."/>
            <person name="Birren B."/>
            <person name="Collins F.H."/>
        </authorList>
    </citation>
    <scope>NUCLEOTIDE SEQUENCE [LARGE SCALE GENOMIC DNA]</scope>
    <source>
        <strain evidence="17">JHB</strain>
    </source>
</reference>
<evidence type="ECO:0000256" key="9">
    <source>
        <dbReference type="ARBA" id="ARBA00023157"/>
    </source>
</evidence>
<dbReference type="AlphaFoldDB" id="B0XGL9"/>
<evidence type="ECO:0000256" key="10">
    <source>
        <dbReference type="ARBA" id="ARBA00024195"/>
    </source>
</evidence>
<keyword evidence="6 14" id="KW-0378">Hydrolase</keyword>
<dbReference type="GO" id="GO:0005576">
    <property type="term" value="C:extracellular region"/>
    <property type="evidence" value="ECO:0007669"/>
    <property type="project" value="UniProtKB-SubCell"/>
</dbReference>
<dbReference type="CDD" id="cd00190">
    <property type="entry name" value="Tryp_SPc"/>
    <property type="match status" value="1"/>
</dbReference>
<protein>
    <recommendedName>
        <fullName evidence="12">trypsin</fullName>
        <ecNumber evidence="12">3.4.21.4</ecNumber>
    </recommendedName>
</protein>
<dbReference type="Pfam" id="PF00089">
    <property type="entry name" value="Trypsin"/>
    <property type="match status" value="1"/>
</dbReference>
<evidence type="ECO:0000256" key="4">
    <source>
        <dbReference type="ARBA" id="ARBA00022729"/>
    </source>
</evidence>
<feature type="domain" description="Peptidase S1" evidence="16">
    <location>
        <begin position="55"/>
        <end position="280"/>
    </location>
</feature>
<dbReference type="InterPro" id="IPR001254">
    <property type="entry name" value="Trypsin_dom"/>
</dbReference>
<dbReference type="PANTHER" id="PTHR24276">
    <property type="entry name" value="POLYSERASE-RELATED"/>
    <property type="match status" value="1"/>
</dbReference>
<dbReference type="GO" id="GO:0007586">
    <property type="term" value="P:digestion"/>
    <property type="evidence" value="ECO:0007669"/>
    <property type="project" value="UniProtKB-KW"/>
</dbReference>
<dbReference type="PANTHER" id="PTHR24276:SF97">
    <property type="entry name" value="GH13245P2-RELATED"/>
    <property type="match status" value="1"/>
</dbReference>
<dbReference type="EC" id="3.4.21.4" evidence="12"/>
<dbReference type="InterPro" id="IPR001314">
    <property type="entry name" value="Peptidase_S1A"/>
</dbReference>
<dbReference type="GO" id="GO:0004252">
    <property type="term" value="F:serine-type endopeptidase activity"/>
    <property type="evidence" value="ECO:0007669"/>
    <property type="project" value="UniProtKB-EC"/>
</dbReference>
<dbReference type="SUPFAM" id="SSF50494">
    <property type="entry name" value="Trypsin-like serine proteases"/>
    <property type="match status" value="1"/>
</dbReference>
<dbReference type="InParanoid" id="B0XGL9"/>
<proteinExistence type="inferred from homology"/>
<dbReference type="VEuPathDB" id="VectorBase:CQUJHB001605"/>
<dbReference type="OMA" id="WSGFHIC"/>
<dbReference type="Proteomes" id="UP000002320">
    <property type="component" value="Unassembled WGS sequence"/>
</dbReference>
<keyword evidence="3 14" id="KW-0645">Protease</keyword>
<evidence type="ECO:0000256" key="2">
    <source>
        <dbReference type="ARBA" id="ARBA00022525"/>
    </source>
</evidence>
<evidence type="ECO:0000256" key="11">
    <source>
        <dbReference type="ARBA" id="ARBA00036320"/>
    </source>
</evidence>
<keyword evidence="4 15" id="KW-0732">Signal</keyword>
<dbReference type="eggNOG" id="KOG3627">
    <property type="taxonomic scope" value="Eukaryota"/>
</dbReference>